<dbReference type="EMBL" id="BKCJ010483518">
    <property type="protein sequence ID" value="GFA76465.1"/>
    <property type="molecule type" value="Genomic_DNA"/>
</dbReference>
<dbReference type="InterPro" id="IPR025724">
    <property type="entry name" value="GAG-pre-integrase_dom"/>
</dbReference>
<organism evidence="2">
    <name type="scientific">Tanacetum cinerariifolium</name>
    <name type="common">Dalmatian daisy</name>
    <name type="synonym">Chrysanthemum cinerariifolium</name>
    <dbReference type="NCBI Taxonomy" id="118510"/>
    <lineage>
        <taxon>Eukaryota</taxon>
        <taxon>Viridiplantae</taxon>
        <taxon>Streptophyta</taxon>
        <taxon>Embryophyta</taxon>
        <taxon>Tracheophyta</taxon>
        <taxon>Spermatophyta</taxon>
        <taxon>Magnoliopsida</taxon>
        <taxon>eudicotyledons</taxon>
        <taxon>Gunneridae</taxon>
        <taxon>Pentapetalae</taxon>
        <taxon>asterids</taxon>
        <taxon>campanulids</taxon>
        <taxon>Asterales</taxon>
        <taxon>Asteraceae</taxon>
        <taxon>Asteroideae</taxon>
        <taxon>Anthemideae</taxon>
        <taxon>Anthemidinae</taxon>
        <taxon>Tanacetum</taxon>
    </lineage>
</organism>
<evidence type="ECO:0000313" key="2">
    <source>
        <dbReference type="EMBL" id="GFA76465.1"/>
    </source>
</evidence>
<sequence>MTDDEVPTNMALMDFSDFECSPDAPLVKELVLDDKLEKKTVFPTVSKIKFIRPKQQEKPVRKPVNPQLELQKKGVINSGYSRNMTENMSYLSEYEEIESGYVAFGGDSRGGKITSKGKISTVLLRVPRKNNMYSVDLKNVAPSGGLTCLFAKATLDEHNLWHMRLGHINFKTMNKLMRGNLVRGLPSKIFKNNDTYVACQKGKQHKASCKTK</sequence>
<comment type="caution">
    <text evidence="2">The sequence shown here is derived from an EMBL/GenBank/DDBJ whole genome shotgun (WGS) entry which is preliminary data.</text>
</comment>
<proteinExistence type="predicted"/>
<feature type="domain" description="GAG-pre-integrase" evidence="1">
    <location>
        <begin position="131"/>
        <end position="204"/>
    </location>
</feature>
<dbReference type="AlphaFoldDB" id="A0A699K7M2"/>
<name>A0A699K7M2_TANCI</name>
<evidence type="ECO:0000259" key="1">
    <source>
        <dbReference type="Pfam" id="PF13976"/>
    </source>
</evidence>
<gene>
    <name evidence="2" type="ORF">Tci_648437</name>
</gene>
<accession>A0A699K7M2</accession>
<feature type="non-terminal residue" evidence="2">
    <location>
        <position position="212"/>
    </location>
</feature>
<reference evidence="2" key="1">
    <citation type="journal article" date="2019" name="Sci. Rep.">
        <title>Draft genome of Tanacetum cinerariifolium, the natural source of mosquito coil.</title>
        <authorList>
            <person name="Yamashiro T."/>
            <person name="Shiraishi A."/>
            <person name="Satake H."/>
            <person name="Nakayama K."/>
        </authorList>
    </citation>
    <scope>NUCLEOTIDE SEQUENCE</scope>
</reference>
<protein>
    <submittedName>
        <fullName evidence="2">Ribonuclease H-like domain-containing protein</fullName>
    </submittedName>
</protein>
<dbReference type="Pfam" id="PF13976">
    <property type="entry name" value="gag_pre-integrs"/>
    <property type="match status" value="1"/>
</dbReference>